<dbReference type="InterPro" id="IPR016166">
    <property type="entry name" value="FAD-bd_PCMH"/>
</dbReference>
<dbReference type="Proteomes" id="UP000321424">
    <property type="component" value="Unassembled WGS sequence"/>
</dbReference>
<evidence type="ECO:0000313" key="8">
    <source>
        <dbReference type="Proteomes" id="UP000321424"/>
    </source>
</evidence>
<keyword evidence="3" id="KW-0285">Flavoprotein</keyword>
<dbReference type="InterPro" id="IPR016167">
    <property type="entry name" value="FAD-bd_PCMH_sub1"/>
</dbReference>
<dbReference type="Pfam" id="PF01565">
    <property type="entry name" value="FAD_binding_4"/>
    <property type="match status" value="1"/>
</dbReference>
<dbReference type="PANTHER" id="PTHR42973">
    <property type="entry name" value="BINDING OXIDOREDUCTASE, PUTATIVE (AFU_ORTHOLOGUE AFUA_1G17690)-RELATED"/>
    <property type="match status" value="1"/>
</dbReference>
<gene>
    <name evidence="7" type="ORF">NN4_33080</name>
</gene>
<dbReference type="Gene3D" id="3.40.462.20">
    <property type="match status" value="1"/>
</dbReference>
<name>A0A511MDW4_9NOCA</name>
<sequence length="462" mass="49695">MSDLDWIERFDAEVRPHLEGPVHRPGEEGFDAERAVFNVAADHRPALVVGVTGSADIAAVVRFAGTHGIPLAVLATGHTASVPADGGILINTSRMQELHIDQEQRTSRVEAGVRWGCVINAAAQYGLAPLNGSSPTVGVVGYTLGGGAGPLGRAFGFAADRVRELEVVTADGSIRRVTPDDDPELYWGLLGGKSNFGVVTSLEFELVEVSRLYGGGIFFPGAHAADVLHAYRQWVADIPDEMSSSVGLLRIPPDPAMPEPLRGQFVVHLRVAYLGSAEEGARLLTPLRASAPPIFDMVMEMPYTQVHTIHQDPTDPLYLLDRGTYLRELDEAAVDAMVELAGPASNSPLLLLELRHLGGALTRRLGPPNAVGNREWPFVLSGVGVGTPAGTAAIEENLELLLKRMAPWSPGRSFLNFLGHLDIGPDSVRGAYDEGDYERLVALKTIHDPKNIFRVNHNIPPK</sequence>
<protein>
    <submittedName>
        <fullName evidence="7">FAD-linked oxidase</fullName>
    </submittedName>
</protein>
<comment type="cofactor">
    <cofactor evidence="1">
        <name>FAD</name>
        <dbReference type="ChEBI" id="CHEBI:57692"/>
    </cofactor>
</comment>
<dbReference type="InterPro" id="IPR012951">
    <property type="entry name" value="BBE"/>
</dbReference>
<dbReference type="GO" id="GO:0071949">
    <property type="term" value="F:FAD binding"/>
    <property type="evidence" value="ECO:0007669"/>
    <property type="project" value="InterPro"/>
</dbReference>
<keyword evidence="8" id="KW-1185">Reference proteome</keyword>
<dbReference type="EMBL" id="BJXA01000019">
    <property type="protein sequence ID" value="GEM38789.1"/>
    <property type="molecule type" value="Genomic_DNA"/>
</dbReference>
<keyword evidence="4" id="KW-0274">FAD</keyword>
<feature type="domain" description="FAD-binding PCMH-type" evidence="6">
    <location>
        <begin position="41"/>
        <end position="209"/>
    </location>
</feature>
<evidence type="ECO:0000256" key="5">
    <source>
        <dbReference type="ARBA" id="ARBA00023002"/>
    </source>
</evidence>
<accession>A0A511MDW4</accession>
<dbReference type="Gene3D" id="3.30.43.10">
    <property type="entry name" value="Uridine Diphospho-n-acetylenolpyruvylglucosamine Reductase, domain 2"/>
    <property type="match status" value="1"/>
</dbReference>
<dbReference type="GO" id="GO:0016491">
    <property type="term" value="F:oxidoreductase activity"/>
    <property type="evidence" value="ECO:0007669"/>
    <property type="project" value="UniProtKB-KW"/>
</dbReference>
<dbReference type="InterPro" id="IPR050416">
    <property type="entry name" value="FAD-linked_Oxidoreductase"/>
</dbReference>
<dbReference type="InterPro" id="IPR006094">
    <property type="entry name" value="Oxid_FAD_bind_N"/>
</dbReference>
<proteinExistence type="inferred from homology"/>
<evidence type="ECO:0000256" key="2">
    <source>
        <dbReference type="ARBA" id="ARBA00005466"/>
    </source>
</evidence>
<reference evidence="7 8" key="1">
    <citation type="submission" date="2019-07" db="EMBL/GenBank/DDBJ databases">
        <title>Whole genome shotgun sequence of Nocardia ninae NBRC 108245.</title>
        <authorList>
            <person name="Hosoyama A."/>
            <person name="Uohara A."/>
            <person name="Ohji S."/>
            <person name="Ichikawa N."/>
        </authorList>
    </citation>
    <scope>NUCLEOTIDE SEQUENCE [LARGE SCALE GENOMIC DNA]</scope>
    <source>
        <strain evidence="7 8">NBRC 108245</strain>
    </source>
</reference>
<dbReference type="InterPro" id="IPR016169">
    <property type="entry name" value="FAD-bd_PCMH_sub2"/>
</dbReference>
<comment type="caution">
    <text evidence="7">The sequence shown here is derived from an EMBL/GenBank/DDBJ whole genome shotgun (WGS) entry which is preliminary data.</text>
</comment>
<dbReference type="PANTHER" id="PTHR42973:SF39">
    <property type="entry name" value="FAD-BINDING PCMH-TYPE DOMAIN-CONTAINING PROTEIN"/>
    <property type="match status" value="1"/>
</dbReference>
<dbReference type="InterPro" id="IPR036318">
    <property type="entry name" value="FAD-bd_PCMH-like_sf"/>
</dbReference>
<dbReference type="PROSITE" id="PS00862">
    <property type="entry name" value="OX2_COVAL_FAD"/>
    <property type="match status" value="1"/>
</dbReference>
<dbReference type="PROSITE" id="PS51387">
    <property type="entry name" value="FAD_PCMH"/>
    <property type="match status" value="1"/>
</dbReference>
<evidence type="ECO:0000313" key="7">
    <source>
        <dbReference type="EMBL" id="GEM38789.1"/>
    </source>
</evidence>
<keyword evidence="5" id="KW-0560">Oxidoreductase</keyword>
<dbReference type="Gene3D" id="3.30.465.10">
    <property type="match status" value="1"/>
</dbReference>
<evidence type="ECO:0000259" key="6">
    <source>
        <dbReference type="PROSITE" id="PS51387"/>
    </source>
</evidence>
<dbReference type="Pfam" id="PF08031">
    <property type="entry name" value="BBE"/>
    <property type="match status" value="1"/>
</dbReference>
<evidence type="ECO:0000256" key="1">
    <source>
        <dbReference type="ARBA" id="ARBA00001974"/>
    </source>
</evidence>
<evidence type="ECO:0000256" key="4">
    <source>
        <dbReference type="ARBA" id="ARBA00022827"/>
    </source>
</evidence>
<comment type="similarity">
    <text evidence="2">Belongs to the oxygen-dependent FAD-linked oxidoreductase family.</text>
</comment>
<dbReference type="SUPFAM" id="SSF56176">
    <property type="entry name" value="FAD-binding/transporter-associated domain-like"/>
    <property type="match status" value="1"/>
</dbReference>
<dbReference type="InterPro" id="IPR006093">
    <property type="entry name" value="Oxy_OxRdtase_FAD_BS"/>
</dbReference>
<organism evidence="7 8">
    <name type="scientific">Nocardia ninae NBRC 108245</name>
    <dbReference type="NCBI Taxonomy" id="1210091"/>
    <lineage>
        <taxon>Bacteria</taxon>
        <taxon>Bacillati</taxon>
        <taxon>Actinomycetota</taxon>
        <taxon>Actinomycetes</taxon>
        <taxon>Mycobacteriales</taxon>
        <taxon>Nocardiaceae</taxon>
        <taxon>Nocardia</taxon>
    </lineage>
</organism>
<evidence type="ECO:0000256" key="3">
    <source>
        <dbReference type="ARBA" id="ARBA00022630"/>
    </source>
</evidence>
<dbReference type="RefSeq" id="WP_222595083.1">
    <property type="nucleotide sequence ID" value="NZ_BJXA01000019.1"/>
</dbReference>
<dbReference type="AlphaFoldDB" id="A0A511MDW4"/>